<keyword evidence="5" id="KW-1185">Reference proteome</keyword>
<gene>
    <name evidence="4" type="ORF">HU200_012228</name>
</gene>
<evidence type="ECO:0000259" key="2">
    <source>
        <dbReference type="Pfam" id="PF00931"/>
    </source>
</evidence>
<dbReference type="Pfam" id="PF13855">
    <property type="entry name" value="LRR_8"/>
    <property type="match status" value="1"/>
</dbReference>
<dbReference type="InterPro" id="IPR002182">
    <property type="entry name" value="NB-ARC"/>
</dbReference>
<dbReference type="GO" id="GO:0043531">
    <property type="term" value="F:ADP binding"/>
    <property type="evidence" value="ECO:0007669"/>
    <property type="project" value="InterPro"/>
</dbReference>
<dbReference type="OrthoDB" id="593148at2759"/>
<accession>A0A835KNH1</accession>
<evidence type="ECO:0000256" key="1">
    <source>
        <dbReference type="ARBA" id="ARBA00008894"/>
    </source>
</evidence>
<sequence>MASYCCFWRPRQHSNMSRITVPWITGMGRVQLMSFQDMLSLLHRDDVQVAVIQGIGGSGKTWAAKVVYKAAMTSTKFYDCIWVSLSMNCSMERCINKIAASLSCTIRGNLSLEEKKAAIKEYLMTRRFLLVLDNAYFTEENILEYLSIPRPQQDYFCSKIFVTTRTKRTESVVEPDIVITPQPLTYKESHDLLSEKIGKDISLGHDLISNCYGVPLIIIQLAGVLRDAPTQEAFSELVRKVHGALGTKISVYNTMCRIVKFGYHELPSDNAQNCLLYILLFQTIPVKELILFWIMEGLLGEVTTFDEANHIGKEIIDVLIKHGMIYLEDDCVQMNDVIRESLSSVKFDNGCKDLHNWHYSNPINLEHLAKFSNRISLMYTEVEHLHGSPRCFFLSSLLLRGNYQLETISEEFFSNMGTLGILDLSFTRIKALPPSISSLTRLRMLLLIGCHLLEEIRFIHTLVQLEVLDASGCDSLKTIDNGTFDHMMSLKILDLSAIPFKFLISVSPCIELRHLNLLSECPYGVSKNGIVQNLQLGSTEDLVDWMSMRWLPCGLTFRLSGRTGMTVSFNINRDSKTYIYASDAYSFKCLEKDSPLWLNCFEKFQIIISPSMDTDAKETETCIISQHSNFRTKHFAHSIDPKRYLEINGTTSIPSDLDGILYHAELISLKRITMETQFSDLNIRGMKSVRELRVENCEGLESLVSVDEVQTPSAMGNLHKPWFCKGVQDATSFSCLEHLFLDCCPNLIYLFPSALCLPNLETLHIRFSDILQRVFDCSVLGEDTLPRLHSLQLWELPELTCVCDGVLPSLKNLKVKGCAKLRKIPVGVNENSPFVTTIGGEQLWWDGLLWDDETIKRWLLFRNWGPLLPHLGTEG</sequence>
<evidence type="ECO:0000259" key="3">
    <source>
        <dbReference type="Pfam" id="PF23247"/>
    </source>
</evidence>
<dbReference type="InterPro" id="IPR001611">
    <property type="entry name" value="Leu-rich_rpt"/>
</dbReference>
<protein>
    <recommendedName>
        <fullName evidence="6">NB-ARC domain-containing protein</fullName>
    </recommendedName>
</protein>
<comment type="similarity">
    <text evidence="1">Belongs to the disease resistance NB-LRR family.</text>
</comment>
<reference evidence="4" key="1">
    <citation type="submission" date="2020-07" db="EMBL/GenBank/DDBJ databases">
        <title>Genome sequence and genetic diversity analysis of an under-domesticated orphan crop, white fonio (Digitaria exilis).</title>
        <authorList>
            <person name="Bennetzen J.L."/>
            <person name="Chen S."/>
            <person name="Ma X."/>
            <person name="Wang X."/>
            <person name="Yssel A.E.J."/>
            <person name="Chaluvadi S.R."/>
            <person name="Johnson M."/>
            <person name="Gangashetty P."/>
            <person name="Hamidou F."/>
            <person name="Sanogo M.D."/>
            <person name="Zwaenepoel A."/>
            <person name="Wallace J."/>
            <person name="Van De Peer Y."/>
            <person name="Van Deynze A."/>
        </authorList>
    </citation>
    <scope>NUCLEOTIDE SEQUENCE</scope>
    <source>
        <tissue evidence="4">Leaves</tissue>
    </source>
</reference>
<evidence type="ECO:0000313" key="4">
    <source>
        <dbReference type="EMBL" id="KAF8751345.1"/>
    </source>
</evidence>
<dbReference type="Proteomes" id="UP000636709">
    <property type="component" value="Unassembled WGS sequence"/>
</dbReference>
<dbReference type="Pfam" id="PF23247">
    <property type="entry name" value="LRR_RPS2"/>
    <property type="match status" value="1"/>
</dbReference>
<dbReference type="PANTHER" id="PTHR33463:SF204">
    <property type="entry name" value="NB-ARC DOMAIN-CONTAINING PROTEIN"/>
    <property type="match status" value="1"/>
</dbReference>
<dbReference type="AlphaFoldDB" id="A0A835KNH1"/>
<evidence type="ECO:0008006" key="6">
    <source>
        <dbReference type="Google" id="ProtNLM"/>
    </source>
</evidence>
<dbReference type="EMBL" id="JACEFO010000970">
    <property type="protein sequence ID" value="KAF8751345.1"/>
    <property type="molecule type" value="Genomic_DNA"/>
</dbReference>
<proteinExistence type="inferred from homology"/>
<dbReference type="Gene3D" id="3.40.50.300">
    <property type="entry name" value="P-loop containing nucleotide triphosphate hydrolases"/>
    <property type="match status" value="1"/>
</dbReference>
<dbReference type="SUPFAM" id="SSF52058">
    <property type="entry name" value="L domain-like"/>
    <property type="match status" value="1"/>
</dbReference>
<dbReference type="PANTHER" id="PTHR33463">
    <property type="entry name" value="NB-ARC DOMAIN-CONTAINING PROTEIN-RELATED"/>
    <property type="match status" value="1"/>
</dbReference>
<name>A0A835KNH1_9POAL</name>
<dbReference type="Gene3D" id="3.80.10.10">
    <property type="entry name" value="Ribonuclease Inhibitor"/>
    <property type="match status" value="2"/>
</dbReference>
<organism evidence="4 5">
    <name type="scientific">Digitaria exilis</name>
    <dbReference type="NCBI Taxonomy" id="1010633"/>
    <lineage>
        <taxon>Eukaryota</taxon>
        <taxon>Viridiplantae</taxon>
        <taxon>Streptophyta</taxon>
        <taxon>Embryophyta</taxon>
        <taxon>Tracheophyta</taxon>
        <taxon>Spermatophyta</taxon>
        <taxon>Magnoliopsida</taxon>
        <taxon>Liliopsida</taxon>
        <taxon>Poales</taxon>
        <taxon>Poaceae</taxon>
        <taxon>PACMAD clade</taxon>
        <taxon>Panicoideae</taxon>
        <taxon>Panicodae</taxon>
        <taxon>Paniceae</taxon>
        <taxon>Anthephorinae</taxon>
        <taxon>Digitaria</taxon>
    </lineage>
</organism>
<dbReference type="InterPro" id="IPR050905">
    <property type="entry name" value="Plant_NBS-LRR"/>
</dbReference>
<dbReference type="PRINTS" id="PR00364">
    <property type="entry name" value="DISEASERSIST"/>
</dbReference>
<feature type="domain" description="Disease resistance protein At4g27190-like leucine-rich repeats" evidence="3">
    <location>
        <begin position="716"/>
        <end position="824"/>
    </location>
</feature>
<dbReference type="InterPro" id="IPR027417">
    <property type="entry name" value="P-loop_NTPase"/>
</dbReference>
<evidence type="ECO:0000313" key="5">
    <source>
        <dbReference type="Proteomes" id="UP000636709"/>
    </source>
</evidence>
<dbReference type="Pfam" id="PF00931">
    <property type="entry name" value="NB-ARC"/>
    <property type="match status" value="1"/>
</dbReference>
<dbReference type="SUPFAM" id="SSF52540">
    <property type="entry name" value="P-loop containing nucleoside triphosphate hydrolases"/>
    <property type="match status" value="1"/>
</dbReference>
<dbReference type="InterPro" id="IPR032675">
    <property type="entry name" value="LRR_dom_sf"/>
</dbReference>
<feature type="domain" description="NB-ARC" evidence="2">
    <location>
        <begin position="41"/>
        <end position="198"/>
    </location>
</feature>
<dbReference type="InterPro" id="IPR057135">
    <property type="entry name" value="At4g27190-like_LRR"/>
</dbReference>
<comment type="caution">
    <text evidence="4">The sequence shown here is derived from an EMBL/GenBank/DDBJ whole genome shotgun (WGS) entry which is preliminary data.</text>
</comment>